<dbReference type="Gene3D" id="3.30.43.10">
    <property type="entry name" value="Uridine Diphospho-n-acetylenolpyruvylglucosamine Reductase, domain 2"/>
    <property type="match status" value="1"/>
</dbReference>
<keyword evidence="4" id="KW-0560">Oxidoreductase</keyword>
<dbReference type="InterPro" id="IPR016167">
    <property type="entry name" value="FAD-bd_PCMH_sub1"/>
</dbReference>
<keyword evidence="3" id="KW-0274">FAD</keyword>
<gene>
    <name evidence="7" type="ORF">SAMN05428957_11028</name>
</gene>
<name>A0A1G9UUT9_9BURK</name>
<organism evidence="7 8">
    <name type="scientific">Oryzisolibacter propanilivorax</name>
    <dbReference type="NCBI Taxonomy" id="1527607"/>
    <lineage>
        <taxon>Bacteria</taxon>
        <taxon>Pseudomonadati</taxon>
        <taxon>Pseudomonadota</taxon>
        <taxon>Betaproteobacteria</taxon>
        <taxon>Burkholderiales</taxon>
        <taxon>Comamonadaceae</taxon>
        <taxon>Oryzisolibacter</taxon>
    </lineage>
</organism>
<dbReference type="Pfam" id="PF00941">
    <property type="entry name" value="FAD_binding_5"/>
    <property type="match status" value="1"/>
</dbReference>
<dbReference type="STRING" id="1527607.SAMN05428957_11028"/>
<dbReference type="InterPro" id="IPR012175">
    <property type="entry name" value="Xanth_DH_ssu_bac"/>
</dbReference>
<dbReference type="SUPFAM" id="SSF47741">
    <property type="entry name" value="CO dehydrogenase ISP C-domain like"/>
    <property type="match status" value="1"/>
</dbReference>
<dbReference type="InterPro" id="IPR002888">
    <property type="entry name" value="2Fe-2S-bd"/>
</dbReference>
<dbReference type="Pfam" id="PF01799">
    <property type="entry name" value="Fer2_2"/>
    <property type="match status" value="1"/>
</dbReference>
<evidence type="ECO:0000259" key="6">
    <source>
        <dbReference type="PROSITE" id="PS51387"/>
    </source>
</evidence>
<dbReference type="SUPFAM" id="SSF56176">
    <property type="entry name" value="FAD-binding/transporter-associated domain-like"/>
    <property type="match status" value="1"/>
</dbReference>
<dbReference type="PANTHER" id="PTHR45444">
    <property type="entry name" value="XANTHINE DEHYDROGENASE"/>
    <property type="match status" value="1"/>
</dbReference>
<dbReference type="Gene3D" id="1.10.150.120">
    <property type="entry name" value="[2Fe-2S]-binding domain"/>
    <property type="match status" value="1"/>
</dbReference>
<dbReference type="InterPro" id="IPR036010">
    <property type="entry name" value="2Fe-2S_ferredoxin-like_sf"/>
</dbReference>
<dbReference type="GO" id="GO:0051537">
    <property type="term" value="F:2 iron, 2 sulfur cluster binding"/>
    <property type="evidence" value="ECO:0007669"/>
    <property type="project" value="InterPro"/>
</dbReference>
<dbReference type="InterPro" id="IPR002346">
    <property type="entry name" value="Mopterin_DH_FAD-bd"/>
</dbReference>
<dbReference type="InterPro" id="IPR016208">
    <property type="entry name" value="Ald_Oxase/xanthine_DH-like"/>
</dbReference>
<dbReference type="InterPro" id="IPR036884">
    <property type="entry name" value="2Fe-2S-bd_dom_sf"/>
</dbReference>
<dbReference type="InterPro" id="IPR036683">
    <property type="entry name" value="CO_DH_flav_C_dom_sf"/>
</dbReference>
<dbReference type="InterPro" id="IPR016166">
    <property type="entry name" value="FAD-bd_PCMH"/>
</dbReference>
<dbReference type="InterPro" id="IPR001041">
    <property type="entry name" value="2Fe-2S_ferredoxin-type"/>
</dbReference>
<dbReference type="Gene3D" id="3.30.465.10">
    <property type="match status" value="1"/>
</dbReference>
<evidence type="ECO:0000313" key="7">
    <source>
        <dbReference type="EMBL" id="SDM63673.1"/>
    </source>
</evidence>
<dbReference type="InterPro" id="IPR016169">
    <property type="entry name" value="FAD-bd_PCMH_sub2"/>
</dbReference>
<dbReference type="SMART" id="SM01092">
    <property type="entry name" value="CO_deh_flav_C"/>
    <property type="match status" value="1"/>
</dbReference>
<dbReference type="Gene3D" id="3.10.20.30">
    <property type="match status" value="1"/>
</dbReference>
<dbReference type="NCBIfam" id="TIGR02963">
    <property type="entry name" value="xanthine_xdhA"/>
    <property type="match status" value="1"/>
</dbReference>
<dbReference type="CDD" id="cd00207">
    <property type="entry name" value="fer2"/>
    <property type="match status" value="1"/>
</dbReference>
<dbReference type="PIRSF" id="PIRSF036557">
    <property type="entry name" value="XdhA_RC"/>
    <property type="match status" value="1"/>
</dbReference>
<dbReference type="Pfam" id="PF00111">
    <property type="entry name" value="Fer2"/>
    <property type="match status" value="1"/>
</dbReference>
<dbReference type="PROSITE" id="PS00197">
    <property type="entry name" value="2FE2S_FER_1"/>
    <property type="match status" value="1"/>
</dbReference>
<dbReference type="InterPro" id="IPR005107">
    <property type="entry name" value="CO_DH_flav_C"/>
</dbReference>
<evidence type="ECO:0000313" key="8">
    <source>
        <dbReference type="Proteomes" id="UP000198552"/>
    </source>
</evidence>
<dbReference type="GO" id="GO:0005506">
    <property type="term" value="F:iron ion binding"/>
    <property type="evidence" value="ECO:0007669"/>
    <property type="project" value="InterPro"/>
</dbReference>
<dbReference type="PANTHER" id="PTHR45444:SF3">
    <property type="entry name" value="XANTHINE DEHYDROGENASE"/>
    <property type="match status" value="1"/>
</dbReference>
<dbReference type="InterPro" id="IPR012675">
    <property type="entry name" value="Beta-grasp_dom_sf"/>
</dbReference>
<evidence type="ECO:0000256" key="2">
    <source>
        <dbReference type="ARBA" id="ARBA00022723"/>
    </source>
</evidence>
<proteinExistence type="predicted"/>
<dbReference type="Proteomes" id="UP000198552">
    <property type="component" value="Unassembled WGS sequence"/>
</dbReference>
<dbReference type="InterPro" id="IPR006058">
    <property type="entry name" value="2Fe2S_fd_BS"/>
</dbReference>
<dbReference type="RefSeq" id="WP_091571826.1">
    <property type="nucleotide sequence ID" value="NZ_FNHP01000010.1"/>
</dbReference>
<dbReference type="InterPro" id="IPR036318">
    <property type="entry name" value="FAD-bd_PCMH-like_sf"/>
</dbReference>
<dbReference type="PROSITE" id="PS51387">
    <property type="entry name" value="FAD_PCMH"/>
    <property type="match status" value="1"/>
</dbReference>
<feature type="domain" description="FAD-binding PCMH-type" evidence="6">
    <location>
        <begin position="229"/>
        <end position="406"/>
    </location>
</feature>
<dbReference type="EMBL" id="FNHP01000010">
    <property type="protein sequence ID" value="SDM63673.1"/>
    <property type="molecule type" value="Genomic_DNA"/>
</dbReference>
<dbReference type="SUPFAM" id="SSF55447">
    <property type="entry name" value="CO dehydrogenase flavoprotein C-terminal domain-like"/>
    <property type="match status" value="1"/>
</dbReference>
<accession>A0A1G9UUT9</accession>
<evidence type="ECO:0000256" key="3">
    <source>
        <dbReference type="ARBA" id="ARBA00022827"/>
    </source>
</evidence>
<dbReference type="OrthoDB" id="9179439at2"/>
<protein>
    <submittedName>
        <fullName evidence="7">Xanthine dehydrogenase small subunit</fullName>
    </submittedName>
</protein>
<dbReference type="Pfam" id="PF03450">
    <property type="entry name" value="CO_deh_flav_C"/>
    <property type="match status" value="1"/>
</dbReference>
<dbReference type="GO" id="GO:0071949">
    <property type="term" value="F:FAD binding"/>
    <property type="evidence" value="ECO:0007669"/>
    <property type="project" value="InterPro"/>
</dbReference>
<evidence type="ECO:0000256" key="4">
    <source>
        <dbReference type="ARBA" id="ARBA00023002"/>
    </source>
</evidence>
<keyword evidence="8" id="KW-1185">Reference proteome</keyword>
<dbReference type="AlphaFoldDB" id="A0A1G9UUT9"/>
<keyword evidence="2" id="KW-0479">Metal-binding</keyword>
<reference evidence="8" key="1">
    <citation type="submission" date="2016-10" db="EMBL/GenBank/DDBJ databases">
        <authorList>
            <person name="Varghese N."/>
            <person name="Submissions S."/>
        </authorList>
    </citation>
    <scope>NUCLEOTIDE SEQUENCE [LARGE SCALE GENOMIC DNA]</scope>
    <source>
        <strain evidence="8">EPL6</strain>
    </source>
</reference>
<keyword evidence="1" id="KW-0285">Flavoprotein</keyword>
<keyword evidence="5" id="KW-0408">Iron</keyword>
<evidence type="ECO:0000256" key="5">
    <source>
        <dbReference type="ARBA" id="ARBA00023004"/>
    </source>
</evidence>
<dbReference type="SUPFAM" id="SSF54292">
    <property type="entry name" value="2Fe-2S ferredoxin-like"/>
    <property type="match status" value="1"/>
</dbReference>
<sequence>MSTQPIRFFHRGAVVEVHDVHPTRSVLDWLREDAHCTGTKEGCNEGDCGACTVVIGELPEHTDAPESAVRGLSLRTVNACIQFLPTLHGKALFTVEDIKQLALDADPAPAQEMPAVAALAKPATQLHPVQQAMVDCHGSQCGFCTPGFVMSLWSTYEKHGACGTQPSRQQLADDLSGNLCRCTGYRPILDAGQRMFDLPQVQLNTAPVVAALQALREDEQTFTYAGLNPRLRSDRFFAPRTLQALATLRAEHPQARMLAGSTDVGLWVNKMFRDLGDILFVGDVDELKVVREQDGAQGRELYIGAGASLTSAWTALVQRWPALEDVWLRFASLPIRNAGTMGGNVANGSPIGDSPPILMGLDAQIELRKADRVRRMPLEDFYIDYMKNHLEAGEFVQGLSIPLSMLSHQVRGYKISKRFDCDISALCAGFSIAVEGDVVRDVRLAYGGMAATVRRAKHAESALLGKPWTHDNVSAAKAALVQDYQPLTDMRASADYRLQVAQNLLQRFWLETRTEHPLPSEETSVFSVMPHVTAATAPAGVRTANSLTQGA</sequence>
<dbReference type="InterPro" id="IPR014307">
    <property type="entry name" value="Xanthine_DH_ssu"/>
</dbReference>
<dbReference type="Gene3D" id="3.30.390.50">
    <property type="entry name" value="CO dehydrogenase flavoprotein, C-terminal domain"/>
    <property type="match status" value="1"/>
</dbReference>
<evidence type="ECO:0000256" key="1">
    <source>
        <dbReference type="ARBA" id="ARBA00022630"/>
    </source>
</evidence>
<dbReference type="GO" id="GO:0004854">
    <property type="term" value="F:xanthine dehydrogenase activity"/>
    <property type="evidence" value="ECO:0007669"/>
    <property type="project" value="InterPro"/>
</dbReference>